<dbReference type="AlphaFoldDB" id="A0A9Q3ME07"/>
<gene>
    <name evidence="2" type="ORF">HJB60_31930</name>
    <name evidence="1" type="ORF">HJB63_29705</name>
</gene>
<dbReference type="EMBL" id="JABDYC010000016">
    <property type="protein sequence ID" value="MBX5026693.1"/>
    <property type="molecule type" value="Genomic_DNA"/>
</dbReference>
<name>A0A9Q3ME07_9HYPH</name>
<reference evidence="1 4" key="1">
    <citation type="submission" date="2020-04" db="EMBL/GenBank/DDBJ databases">
        <title>Global-level population genomics: horizontal gene transfer, symbiosis and evolution in Rhizobia.</title>
        <authorList>
            <person name="Gai Y."/>
        </authorList>
    </citation>
    <scope>NUCLEOTIDE SEQUENCE</scope>
    <source>
        <strain evidence="2 4">BLR33</strain>
        <strain evidence="1">BLR57</strain>
    </source>
</reference>
<dbReference type="EMBL" id="JABDYF010000021">
    <property type="protein sequence ID" value="MBX5093725.1"/>
    <property type="molecule type" value="Genomic_DNA"/>
</dbReference>
<keyword evidence="4" id="KW-1185">Reference proteome</keyword>
<evidence type="ECO:0000313" key="1">
    <source>
        <dbReference type="EMBL" id="MBX5026693.1"/>
    </source>
</evidence>
<dbReference type="GeneID" id="66140624"/>
<protein>
    <submittedName>
        <fullName evidence="1">Uncharacterized protein</fullName>
    </submittedName>
</protein>
<dbReference type="RefSeq" id="WP_207240779.1">
    <property type="nucleotide sequence ID" value="NZ_CP071454.1"/>
</dbReference>
<organism evidence="1 3">
    <name type="scientific">Rhizobium lentis</name>
    <dbReference type="NCBI Taxonomy" id="1138194"/>
    <lineage>
        <taxon>Bacteria</taxon>
        <taxon>Pseudomonadati</taxon>
        <taxon>Pseudomonadota</taxon>
        <taxon>Alphaproteobacteria</taxon>
        <taxon>Hyphomicrobiales</taxon>
        <taxon>Rhizobiaceae</taxon>
        <taxon>Rhizobium/Agrobacterium group</taxon>
        <taxon>Rhizobium</taxon>
    </lineage>
</organism>
<evidence type="ECO:0000313" key="2">
    <source>
        <dbReference type="EMBL" id="MBX5093725.1"/>
    </source>
</evidence>
<dbReference type="Proteomes" id="UP000749740">
    <property type="component" value="Unassembled WGS sequence"/>
</dbReference>
<dbReference type="Proteomes" id="UP000770629">
    <property type="component" value="Unassembled WGS sequence"/>
</dbReference>
<comment type="caution">
    <text evidence="1">The sequence shown here is derived from an EMBL/GenBank/DDBJ whole genome shotgun (WGS) entry which is preliminary data.</text>
</comment>
<evidence type="ECO:0000313" key="4">
    <source>
        <dbReference type="Proteomes" id="UP000770629"/>
    </source>
</evidence>
<accession>A0A9Q3ME07</accession>
<evidence type="ECO:0000313" key="3">
    <source>
        <dbReference type="Proteomes" id="UP000749740"/>
    </source>
</evidence>
<proteinExistence type="predicted"/>
<sequence length="49" mass="5491">MTGKAAACKHFVPARLLQAIRQMHDLSKFKACPHRFGTIAAVRPDRFVP</sequence>